<keyword evidence="8" id="KW-0061">Asparagine biosynthesis</keyword>
<accession>A0A212KM46</accession>
<evidence type="ECO:0000259" key="11">
    <source>
        <dbReference type="PROSITE" id="PS51278"/>
    </source>
</evidence>
<dbReference type="EMBL" id="FLUO01000003">
    <property type="protein sequence ID" value="SBW12724.1"/>
    <property type="molecule type" value="Genomic_DNA"/>
</dbReference>
<evidence type="ECO:0000256" key="10">
    <source>
        <dbReference type="PIRSR" id="PIRSR001589-3"/>
    </source>
</evidence>
<dbReference type="InterPro" id="IPR006426">
    <property type="entry name" value="Asn_synth_AEB"/>
</dbReference>
<evidence type="ECO:0000256" key="2">
    <source>
        <dbReference type="ARBA" id="ARBA00005752"/>
    </source>
</evidence>
<sequence>MCGIAGIITTPEGRAILERRDASLDAMAAAMAHRGPDGRGDLRRDGTAFSHLRLAIIDLTGGDQPLHGPGGLALVGNGEVYNYRELRGELAGVNFATNSDCEPPLYLYRRDGVGFVEHLRGMYALALHDPAHDRVILSRDPFGIKPLYVMPTKLGLAFASEPQALLAAEWAERRVSPEKATELLQLQFTTGKDTVFPDIKRVAPGETLVVEQGRIAGHHYRSCWPAPDPEAAKWQTSGEKAVERFDRVFQDTVDFHQRSDVPYGMFLSGGVDSSAILAMMARLNGQPVKAFTAGFPETGVHDERDHARAVAQAVGAEHVEVPIQEFDFWAHLPKIVAAMDDPVADYAIVPTWFLAREAAKSVKVILSGEGGDEMFAGYGRYRGAVRPWPFKKAMRAKGALDGLGVLRDDGVAWRRGIAAAEKAVAGAGIKGLQAQQAVDCLDWLPNDLLTKLDRCLMAHGVEGRVPFLDVEIARFAQTLPDSLRVHGRLGKYVVRRWLEKHLPQSKPFAKKRGFTVPVAEWIGLEAKALGPLVAADAGIAEICDPDAVRKVFAALAVENPDKRTGAAAWHLLFYALWHRRHIEGAPVAGGVFEVLKG</sequence>
<dbReference type="CDD" id="cd00712">
    <property type="entry name" value="AsnB"/>
    <property type="match status" value="1"/>
</dbReference>
<evidence type="ECO:0000256" key="7">
    <source>
        <dbReference type="ARBA" id="ARBA00048741"/>
    </source>
</evidence>
<keyword evidence="4 9" id="KW-0547">Nucleotide-binding</keyword>
<dbReference type="EC" id="6.3.5.4" evidence="3"/>
<organism evidence="12">
    <name type="scientific">uncultured Alphaproteobacteria bacterium</name>
    <dbReference type="NCBI Taxonomy" id="91750"/>
    <lineage>
        <taxon>Bacteria</taxon>
        <taxon>Pseudomonadati</taxon>
        <taxon>Pseudomonadota</taxon>
        <taxon>Alphaproteobacteria</taxon>
        <taxon>environmental samples</taxon>
    </lineage>
</organism>
<dbReference type="Gene3D" id="3.60.20.10">
    <property type="entry name" value="Glutamine Phosphoribosylpyrophosphate, subunit 1, domain 1"/>
    <property type="match status" value="1"/>
</dbReference>
<dbReference type="SUPFAM" id="SSF52402">
    <property type="entry name" value="Adenine nucleotide alpha hydrolases-like"/>
    <property type="match status" value="1"/>
</dbReference>
<name>A0A212KM46_9PROT</name>
<proteinExistence type="inferred from homology"/>
<evidence type="ECO:0000256" key="4">
    <source>
        <dbReference type="ARBA" id="ARBA00022741"/>
    </source>
</evidence>
<feature type="binding site" evidence="9">
    <location>
        <begin position="367"/>
        <end position="368"/>
    </location>
    <ligand>
        <name>ATP</name>
        <dbReference type="ChEBI" id="CHEBI:30616"/>
    </ligand>
</feature>
<dbReference type="Gene3D" id="3.40.50.620">
    <property type="entry name" value="HUPs"/>
    <property type="match status" value="1"/>
</dbReference>
<dbReference type="InterPro" id="IPR017932">
    <property type="entry name" value="GATase_2_dom"/>
</dbReference>
<dbReference type="AlphaFoldDB" id="A0A212KM46"/>
<dbReference type="InterPro" id="IPR029055">
    <property type="entry name" value="Ntn_hydrolases_N"/>
</dbReference>
<feature type="domain" description="Glutamine amidotransferase type-2" evidence="11">
    <location>
        <begin position="2"/>
        <end position="213"/>
    </location>
</feature>
<keyword evidence="5 9" id="KW-0067">ATP-binding</keyword>
<feature type="site" description="Important for beta-aspartyl-AMP intermediate formation" evidence="10">
    <location>
        <position position="369"/>
    </location>
</feature>
<evidence type="ECO:0000256" key="3">
    <source>
        <dbReference type="ARBA" id="ARBA00012737"/>
    </source>
</evidence>
<dbReference type="CDD" id="cd01991">
    <property type="entry name" value="Asn_synthase_B_C"/>
    <property type="match status" value="1"/>
</dbReference>
<feature type="active site" description="For GATase activity" evidence="8">
    <location>
        <position position="2"/>
    </location>
</feature>
<dbReference type="PANTHER" id="PTHR43284">
    <property type="entry name" value="ASPARAGINE SYNTHETASE (GLUTAMINE-HYDROLYZING)"/>
    <property type="match status" value="1"/>
</dbReference>
<keyword evidence="6 8" id="KW-0315">Glutamine amidotransferase</keyword>
<evidence type="ECO:0000256" key="8">
    <source>
        <dbReference type="PIRSR" id="PIRSR001589-1"/>
    </source>
</evidence>
<dbReference type="PROSITE" id="PS51278">
    <property type="entry name" value="GATASE_TYPE_2"/>
    <property type="match status" value="1"/>
</dbReference>
<dbReference type="InterPro" id="IPR014729">
    <property type="entry name" value="Rossmann-like_a/b/a_fold"/>
</dbReference>
<keyword evidence="8" id="KW-0028">Amino-acid biosynthesis</keyword>
<dbReference type="PANTHER" id="PTHR43284:SF1">
    <property type="entry name" value="ASPARAGINE SYNTHETASE"/>
    <property type="match status" value="1"/>
</dbReference>
<dbReference type="InterPro" id="IPR051786">
    <property type="entry name" value="ASN_synthetase/amidase"/>
</dbReference>
<dbReference type="NCBIfam" id="TIGR01536">
    <property type="entry name" value="asn_synth_AEB"/>
    <property type="match status" value="1"/>
</dbReference>
<dbReference type="Pfam" id="PF00733">
    <property type="entry name" value="Asn_synthase"/>
    <property type="match status" value="1"/>
</dbReference>
<evidence type="ECO:0000256" key="5">
    <source>
        <dbReference type="ARBA" id="ARBA00022840"/>
    </source>
</evidence>
<dbReference type="PIRSF" id="PIRSF001589">
    <property type="entry name" value="Asn_synthetase_glu-h"/>
    <property type="match status" value="1"/>
</dbReference>
<evidence type="ECO:0000256" key="9">
    <source>
        <dbReference type="PIRSR" id="PIRSR001589-2"/>
    </source>
</evidence>
<gene>
    <name evidence="12" type="ORF">KL86APRO_30215</name>
</gene>
<dbReference type="InterPro" id="IPR033738">
    <property type="entry name" value="AsnB_N"/>
</dbReference>
<reference evidence="12" key="1">
    <citation type="submission" date="2016-04" db="EMBL/GenBank/DDBJ databases">
        <authorList>
            <person name="Evans L.H."/>
            <person name="Alamgir A."/>
            <person name="Owens N."/>
            <person name="Weber N.D."/>
            <person name="Virtaneva K."/>
            <person name="Barbian K."/>
            <person name="Babar A."/>
            <person name="Rosenke K."/>
        </authorList>
    </citation>
    <scope>NUCLEOTIDE SEQUENCE</scope>
    <source>
        <strain evidence="12">86</strain>
    </source>
</reference>
<evidence type="ECO:0000256" key="1">
    <source>
        <dbReference type="ARBA" id="ARBA00005187"/>
    </source>
</evidence>
<dbReference type="GO" id="GO:0005829">
    <property type="term" value="C:cytosol"/>
    <property type="evidence" value="ECO:0007669"/>
    <property type="project" value="TreeGrafter"/>
</dbReference>
<dbReference type="GO" id="GO:0005524">
    <property type="term" value="F:ATP binding"/>
    <property type="evidence" value="ECO:0007669"/>
    <property type="project" value="UniProtKB-KW"/>
</dbReference>
<comment type="similarity">
    <text evidence="2">Belongs to the asparagine synthetase family.</text>
</comment>
<comment type="catalytic activity">
    <reaction evidence="7">
        <text>L-aspartate + L-glutamine + ATP + H2O = L-asparagine + L-glutamate + AMP + diphosphate + H(+)</text>
        <dbReference type="Rhea" id="RHEA:12228"/>
        <dbReference type="ChEBI" id="CHEBI:15377"/>
        <dbReference type="ChEBI" id="CHEBI:15378"/>
        <dbReference type="ChEBI" id="CHEBI:29985"/>
        <dbReference type="ChEBI" id="CHEBI:29991"/>
        <dbReference type="ChEBI" id="CHEBI:30616"/>
        <dbReference type="ChEBI" id="CHEBI:33019"/>
        <dbReference type="ChEBI" id="CHEBI:58048"/>
        <dbReference type="ChEBI" id="CHEBI:58359"/>
        <dbReference type="ChEBI" id="CHEBI:456215"/>
        <dbReference type="EC" id="6.3.5.4"/>
    </reaction>
</comment>
<dbReference type="SUPFAM" id="SSF56235">
    <property type="entry name" value="N-terminal nucleophile aminohydrolases (Ntn hydrolases)"/>
    <property type="match status" value="1"/>
</dbReference>
<evidence type="ECO:0000313" key="12">
    <source>
        <dbReference type="EMBL" id="SBW12724.1"/>
    </source>
</evidence>
<dbReference type="GO" id="GO:0006529">
    <property type="term" value="P:asparagine biosynthetic process"/>
    <property type="evidence" value="ECO:0007669"/>
    <property type="project" value="UniProtKB-KW"/>
</dbReference>
<dbReference type="InterPro" id="IPR001962">
    <property type="entry name" value="Asn_synthase"/>
</dbReference>
<dbReference type="Pfam" id="PF13537">
    <property type="entry name" value="GATase_7"/>
    <property type="match status" value="1"/>
</dbReference>
<dbReference type="GO" id="GO:0004066">
    <property type="term" value="F:asparagine synthase (glutamine-hydrolyzing) activity"/>
    <property type="evidence" value="ECO:0007669"/>
    <property type="project" value="UniProtKB-EC"/>
</dbReference>
<feature type="binding site" evidence="9">
    <location>
        <position position="100"/>
    </location>
    <ligand>
        <name>L-glutamine</name>
        <dbReference type="ChEBI" id="CHEBI:58359"/>
    </ligand>
</feature>
<evidence type="ECO:0000256" key="6">
    <source>
        <dbReference type="ARBA" id="ARBA00022962"/>
    </source>
</evidence>
<comment type="pathway">
    <text evidence="1">Amino-acid biosynthesis; L-asparagine biosynthesis; L-asparagine from L-aspartate (L-Gln route): step 1/1.</text>
</comment>
<protein>
    <recommendedName>
        <fullName evidence="3">asparagine synthase (glutamine-hydrolyzing)</fullName>
        <ecNumber evidence="3">6.3.5.4</ecNumber>
    </recommendedName>
</protein>